<accession>A0ABU6UQK2</accession>
<comment type="caution">
    <text evidence="1">The sequence shown here is derived from an EMBL/GenBank/DDBJ whole genome shotgun (WGS) entry which is preliminary data.</text>
</comment>
<dbReference type="Proteomes" id="UP001341840">
    <property type="component" value="Unassembled WGS sequence"/>
</dbReference>
<name>A0ABU6UQK2_9FABA</name>
<evidence type="ECO:0000313" key="2">
    <source>
        <dbReference type="Proteomes" id="UP001341840"/>
    </source>
</evidence>
<organism evidence="1 2">
    <name type="scientific">Stylosanthes scabra</name>
    <dbReference type="NCBI Taxonomy" id="79078"/>
    <lineage>
        <taxon>Eukaryota</taxon>
        <taxon>Viridiplantae</taxon>
        <taxon>Streptophyta</taxon>
        <taxon>Embryophyta</taxon>
        <taxon>Tracheophyta</taxon>
        <taxon>Spermatophyta</taxon>
        <taxon>Magnoliopsida</taxon>
        <taxon>eudicotyledons</taxon>
        <taxon>Gunneridae</taxon>
        <taxon>Pentapetalae</taxon>
        <taxon>rosids</taxon>
        <taxon>fabids</taxon>
        <taxon>Fabales</taxon>
        <taxon>Fabaceae</taxon>
        <taxon>Papilionoideae</taxon>
        <taxon>50 kb inversion clade</taxon>
        <taxon>dalbergioids sensu lato</taxon>
        <taxon>Dalbergieae</taxon>
        <taxon>Pterocarpus clade</taxon>
        <taxon>Stylosanthes</taxon>
    </lineage>
</organism>
<sequence>DTQPQHLHSLLSHALTEQSLRQWEKPAQPSPPSSPVLCRSVGVVSAAAPTFTPNWVAAPFSVFVNLTQIYC</sequence>
<feature type="non-terminal residue" evidence="1">
    <location>
        <position position="1"/>
    </location>
</feature>
<proteinExistence type="predicted"/>
<evidence type="ECO:0000313" key="1">
    <source>
        <dbReference type="EMBL" id="MED6162386.1"/>
    </source>
</evidence>
<protein>
    <submittedName>
        <fullName evidence="1">Uncharacterized protein</fullName>
    </submittedName>
</protein>
<reference evidence="1 2" key="1">
    <citation type="journal article" date="2023" name="Plants (Basel)">
        <title>Bridging the Gap: Combining Genomics and Transcriptomics Approaches to Understand Stylosanthes scabra, an Orphan Legume from the Brazilian Caatinga.</title>
        <authorList>
            <person name="Ferreira-Neto J.R.C."/>
            <person name="da Silva M.D."/>
            <person name="Binneck E."/>
            <person name="de Melo N.F."/>
            <person name="da Silva R.H."/>
            <person name="de Melo A.L.T.M."/>
            <person name="Pandolfi V."/>
            <person name="Bustamante F.O."/>
            <person name="Brasileiro-Vidal A.C."/>
            <person name="Benko-Iseppon A.M."/>
        </authorList>
    </citation>
    <scope>NUCLEOTIDE SEQUENCE [LARGE SCALE GENOMIC DNA]</scope>
    <source>
        <tissue evidence="1">Leaves</tissue>
    </source>
</reference>
<dbReference type="EMBL" id="JASCZI010121607">
    <property type="protein sequence ID" value="MED6162386.1"/>
    <property type="molecule type" value="Genomic_DNA"/>
</dbReference>
<gene>
    <name evidence="1" type="ORF">PIB30_069974</name>
</gene>
<keyword evidence="2" id="KW-1185">Reference proteome</keyword>